<name>A0A927CJI9_9BACL</name>
<evidence type="ECO:0000256" key="1">
    <source>
        <dbReference type="SAM" id="MobiDB-lite"/>
    </source>
</evidence>
<dbReference type="PANTHER" id="PTHR43252">
    <property type="entry name" value="TRANSCRIPTIONAL REGULATOR YQJI"/>
    <property type="match status" value="1"/>
</dbReference>
<organism evidence="3 4">
    <name type="scientific">Paenibacillus arenilitoris</name>
    <dbReference type="NCBI Taxonomy" id="2772299"/>
    <lineage>
        <taxon>Bacteria</taxon>
        <taxon>Bacillati</taxon>
        <taxon>Bacillota</taxon>
        <taxon>Bacilli</taxon>
        <taxon>Bacillales</taxon>
        <taxon>Paenibacillaceae</taxon>
        <taxon>Paenibacillus</taxon>
    </lineage>
</organism>
<dbReference type="InterPro" id="IPR036388">
    <property type="entry name" value="WH-like_DNA-bd_sf"/>
</dbReference>
<dbReference type="Pfam" id="PF03551">
    <property type="entry name" value="PadR"/>
    <property type="match status" value="1"/>
</dbReference>
<accession>A0A927CJI9</accession>
<dbReference type="PANTHER" id="PTHR43252:SF2">
    <property type="entry name" value="TRANSCRIPTION REGULATOR, PADR-LIKE FAMILY"/>
    <property type="match status" value="1"/>
</dbReference>
<feature type="region of interest" description="Disordered" evidence="1">
    <location>
        <begin position="1"/>
        <end position="32"/>
    </location>
</feature>
<dbReference type="SUPFAM" id="SSF46785">
    <property type="entry name" value="Winged helix' DNA-binding domain"/>
    <property type="match status" value="1"/>
</dbReference>
<dbReference type="Gene3D" id="1.10.10.10">
    <property type="entry name" value="Winged helix-like DNA-binding domain superfamily/Winged helix DNA-binding domain"/>
    <property type="match status" value="1"/>
</dbReference>
<proteinExistence type="predicted"/>
<evidence type="ECO:0000259" key="2">
    <source>
        <dbReference type="Pfam" id="PF03551"/>
    </source>
</evidence>
<dbReference type="InterPro" id="IPR005149">
    <property type="entry name" value="Tscrpt_reg_PadR_N"/>
</dbReference>
<sequence length="202" mass="21806">MTNGPTEEQTDQLNNRTDASADGRRGSGKRYFGRGGVKIALLRLLEGEPMHGYQMMKALEERSGGLYVASAGSIYPALQTLEEQGFVSSREEDGGKKTYAITDQGRSALTILPDRSGRDPAAGGLPSPEAEAFRYEKIRRKLGLSQEAIELVQLVTRAERETSASKELSDRLKRLLGDQQQQIRRLLAAGGPGSAAPEGVSG</sequence>
<dbReference type="InterPro" id="IPR036390">
    <property type="entry name" value="WH_DNA-bd_sf"/>
</dbReference>
<dbReference type="EMBL" id="JACXIY010000008">
    <property type="protein sequence ID" value="MBD2868272.1"/>
    <property type="molecule type" value="Genomic_DNA"/>
</dbReference>
<dbReference type="AlphaFoldDB" id="A0A927CJI9"/>
<evidence type="ECO:0000313" key="3">
    <source>
        <dbReference type="EMBL" id="MBD2868272.1"/>
    </source>
</evidence>
<dbReference type="Proteomes" id="UP000632125">
    <property type="component" value="Unassembled WGS sequence"/>
</dbReference>
<keyword evidence="4" id="KW-1185">Reference proteome</keyword>
<comment type="caution">
    <text evidence="3">The sequence shown here is derived from an EMBL/GenBank/DDBJ whole genome shotgun (WGS) entry which is preliminary data.</text>
</comment>
<evidence type="ECO:0000313" key="4">
    <source>
        <dbReference type="Proteomes" id="UP000632125"/>
    </source>
</evidence>
<protein>
    <submittedName>
        <fullName evidence="3">PadR family transcriptional regulator</fullName>
    </submittedName>
</protein>
<gene>
    <name evidence="3" type="ORF">IDH41_06780</name>
</gene>
<dbReference type="RefSeq" id="WP_190859444.1">
    <property type="nucleotide sequence ID" value="NZ_JACXIY010000008.1"/>
</dbReference>
<feature type="compositionally biased region" description="Polar residues" evidence="1">
    <location>
        <begin position="1"/>
        <end position="18"/>
    </location>
</feature>
<reference evidence="3" key="1">
    <citation type="submission" date="2020-09" db="EMBL/GenBank/DDBJ databases">
        <title>A novel bacterium of genus Paenibacillus, isolated from South China Sea.</title>
        <authorList>
            <person name="Huang H."/>
            <person name="Mo K."/>
            <person name="Hu Y."/>
        </authorList>
    </citation>
    <scope>NUCLEOTIDE SEQUENCE</scope>
    <source>
        <strain evidence="3">IB182493</strain>
    </source>
</reference>
<feature type="domain" description="Transcription regulator PadR N-terminal" evidence="2">
    <location>
        <begin position="41"/>
        <end position="110"/>
    </location>
</feature>